<sequence>MLQAAAGRAWLKTRPPRRGKHSACSTQGNRSSPGGSMSKPEDDEDSLRASQSQTESSQSPLPQVSTQSSASQMRDAPVEHFNSGDTWAAFRPLFSLDAKSRKAKLKRLTSYVQPEKKPSIPPAKPVVLSASGRRRNIMLTQDITPHERAILARSADEAVLQGIPVACTSDIDSLPVHDDASYCSGLEFFPCSDTDPPWDDVACTFSAVDLSDITVHYDPCPVGPKWLSRPRTSAELRANLLQLAGCVTTISVRRLASYHDAYPRLRDVHTFNVLVDVAIRYAKFSYAEYFLDCMRQGGLKPDTRTLQLWVRLDIRVGRWSEAWTREVERCSIENRGMDLQVWLEFHTTAKERAFYRQEKEDTNTLLRRLHLLSQHPPAVTPEQYQKMPPYVILYVVRALIRARARSAAVSLTKHSLRDLPPKLDDKQKKLYLDLIHLHLAPGWVRGLEEYYRLKKLVFDLLKLHRDLRPTSTTLFSLLRPLQKKRRCNELAESLVSTFVSQWGPNVVDDRVRRRLLAFALKHDKLPKAVEHARRQSIVEDARRDELAAEATAHVEQDPGVLDARRSVDALQYSHKDREKHHWRVALERLLKKLDVQGRTHVVNEVQHVDAAEAGQHAAPDFTGRDNAMFLPEIGETVASRFDGYTYSSDWDHELSVEKNTS</sequence>
<dbReference type="EMBL" id="KB445791">
    <property type="protein sequence ID" value="EMD41972.1"/>
    <property type="molecule type" value="Genomic_DNA"/>
</dbReference>
<feature type="compositionally biased region" description="Polar residues" evidence="2">
    <location>
        <begin position="48"/>
        <end position="72"/>
    </location>
</feature>
<gene>
    <name evidence="3" type="ORF">CERSUDRAFT_90567</name>
</gene>
<name>M2RU55_CERS8</name>
<dbReference type="AlphaFoldDB" id="M2RU55"/>
<dbReference type="PROSITE" id="PS51375">
    <property type="entry name" value="PPR"/>
    <property type="match status" value="1"/>
</dbReference>
<protein>
    <submittedName>
        <fullName evidence="3">Uncharacterized protein</fullName>
    </submittedName>
</protein>
<feature type="compositionally biased region" description="Polar residues" evidence="2">
    <location>
        <begin position="23"/>
        <end position="35"/>
    </location>
</feature>
<accession>M2RU55</accession>
<dbReference type="InterPro" id="IPR002885">
    <property type="entry name" value="PPR_rpt"/>
</dbReference>
<keyword evidence="4" id="KW-1185">Reference proteome</keyword>
<evidence type="ECO:0000313" key="4">
    <source>
        <dbReference type="Proteomes" id="UP000016930"/>
    </source>
</evidence>
<organism evidence="3 4">
    <name type="scientific">Ceriporiopsis subvermispora (strain B)</name>
    <name type="common">White-rot fungus</name>
    <name type="synonym">Gelatoporia subvermispora</name>
    <dbReference type="NCBI Taxonomy" id="914234"/>
    <lineage>
        <taxon>Eukaryota</taxon>
        <taxon>Fungi</taxon>
        <taxon>Dikarya</taxon>
        <taxon>Basidiomycota</taxon>
        <taxon>Agaricomycotina</taxon>
        <taxon>Agaricomycetes</taxon>
        <taxon>Polyporales</taxon>
        <taxon>Gelatoporiaceae</taxon>
        <taxon>Gelatoporia</taxon>
    </lineage>
</organism>
<dbReference type="HOGENOM" id="CLU_415042_0_0_1"/>
<evidence type="ECO:0000313" key="3">
    <source>
        <dbReference type="EMBL" id="EMD41972.1"/>
    </source>
</evidence>
<proteinExistence type="predicted"/>
<evidence type="ECO:0000256" key="2">
    <source>
        <dbReference type="SAM" id="MobiDB-lite"/>
    </source>
</evidence>
<feature type="repeat" description="PPR" evidence="1">
    <location>
        <begin position="267"/>
        <end position="301"/>
    </location>
</feature>
<evidence type="ECO:0000256" key="1">
    <source>
        <dbReference type="PROSITE-ProRule" id="PRU00708"/>
    </source>
</evidence>
<feature type="region of interest" description="Disordered" evidence="2">
    <location>
        <begin position="1"/>
        <end position="75"/>
    </location>
</feature>
<reference evidence="3 4" key="1">
    <citation type="journal article" date="2012" name="Proc. Natl. Acad. Sci. U.S.A.">
        <title>Comparative genomics of Ceriporiopsis subvermispora and Phanerochaete chrysosporium provide insight into selective ligninolysis.</title>
        <authorList>
            <person name="Fernandez-Fueyo E."/>
            <person name="Ruiz-Duenas F.J."/>
            <person name="Ferreira P."/>
            <person name="Floudas D."/>
            <person name="Hibbett D.S."/>
            <person name="Canessa P."/>
            <person name="Larrondo L.F."/>
            <person name="James T.Y."/>
            <person name="Seelenfreund D."/>
            <person name="Lobos S."/>
            <person name="Polanco R."/>
            <person name="Tello M."/>
            <person name="Honda Y."/>
            <person name="Watanabe T."/>
            <person name="Watanabe T."/>
            <person name="Ryu J.S."/>
            <person name="Kubicek C.P."/>
            <person name="Schmoll M."/>
            <person name="Gaskell J."/>
            <person name="Hammel K.E."/>
            <person name="St John F.J."/>
            <person name="Vanden Wymelenberg A."/>
            <person name="Sabat G."/>
            <person name="Splinter BonDurant S."/>
            <person name="Syed K."/>
            <person name="Yadav J.S."/>
            <person name="Doddapaneni H."/>
            <person name="Subramanian V."/>
            <person name="Lavin J.L."/>
            <person name="Oguiza J.A."/>
            <person name="Perez G."/>
            <person name="Pisabarro A.G."/>
            <person name="Ramirez L."/>
            <person name="Santoyo F."/>
            <person name="Master E."/>
            <person name="Coutinho P.M."/>
            <person name="Henrissat B."/>
            <person name="Lombard V."/>
            <person name="Magnuson J.K."/>
            <person name="Kuees U."/>
            <person name="Hori C."/>
            <person name="Igarashi K."/>
            <person name="Samejima M."/>
            <person name="Held B.W."/>
            <person name="Barry K.W."/>
            <person name="LaButti K.M."/>
            <person name="Lapidus A."/>
            <person name="Lindquist E.A."/>
            <person name="Lucas S.M."/>
            <person name="Riley R."/>
            <person name="Salamov A.A."/>
            <person name="Hoffmeister D."/>
            <person name="Schwenk D."/>
            <person name="Hadar Y."/>
            <person name="Yarden O."/>
            <person name="de Vries R.P."/>
            <person name="Wiebenga A."/>
            <person name="Stenlid J."/>
            <person name="Eastwood D."/>
            <person name="Grigoriev I.V."/>
            <person name="Berka R.M."/>
            <person name="Blanchette R.A."/>
            <person name="Kersten P."/>
            <person name="Martinez A.T."/>
            <person name="Vicuna R."/>
            <person name="Cullen D."/>
        </authorList>
    </citation>
    <scope>NUCLEOTIDE SEQUENCE [LARGE SCALE GENOMIC DNA]</scope>
    <source>
        <strain evidence="3 4">B</strain>
    </source>
</reference>
<dbReference type="Proteomes" id="UP000016930">
    <property type="component" value="Unassembled WGS sequence"/>
</dbReference>
<dbReference type="OrthoDB" id="3149711at2759"/>